<sequence>MVLGLLTGSMPMLVSLLFMQGITLTMWRSFLDKAIPNLNNDKLRRGFQQMMPTTVQSANSLQSIPQSPSSTDQFSTPSTSSSSMIMDQSSNNGNSITNSLQLLANLDPRIVQLLAQVSGGGGQTQPSQQQSNSITQTTAPSPLSSPIDQMNILNSLATLLRSSAPSSMSMPQSNQQIPLSLLLQNSQPMQQQYQYLQQQQQQYTPIIDPNNPNIKYYEVSSSNPPGQIDGQIIQYEQQQPYDIDGENLKYDHIESHDDDTKTMKKSSSKQPSTIQDDEPEEEYDDHDDEEMDEKRKNSDLYEEVDYVDDGNEAEETTGDDEPEEDYDELENESDTAKSSIRDRISPKRMFTATKNKIQMFRHHHRISKRMIRLDLSPLQTKLKEKFKNAFPFLRRNSNPVHNDRKPGINKKKIESKKIHYKNNNNNNGRKLSTSSSTQNRQQKPLPYQQSWRRTTDQHKDNFRFATPKIPILPDDDNDDDDDDDKQDIVKKEEKPRKNIKKSTTKKKQFTAEKNSISSDIDEFEANFCNVTLNKIKTNKKFGEIWSKKNGWSRCHPKSPSFRISKGIVIPAINIESPVDLSTTTTSPDDDIDESTTTLPVNEEKEGDDDNDVADLELTTTEISELETTTATTTTTTTLESNEMTTEQDIDDETTISTTVATTQLTFPINSDFFINFNNFLATLGSSSTTTTMSPIFFSASPPSTTTTTTTAMAPTQTWNHVDEIPKEFLWHILKVINASKIDNYQVNPVVVDNLKNHNLNKPKSIIDKKHENVENHRNNDNDDDDDDDGDEEEIDEELFHQIKDDNNRIDGKILVAHRFKRVCYLLLNGGKDGGNIEINQLELHICSHLIVGYARIATNGLVVAQKPLEDGERYRLATMMKIQYPKLKVMLSIGDLGGTMFSIVTSTNRTRERFIISILDICTEFNFDGIDIDWEFPGFRTPGLSRDKQNLVQFLKELRQMSKLIWPNDINNNNNRGSSSSFLISLAVGAPLMIASTSYLIPEIEKFVDFVNLMSYDFHYYRPDKPYTGHHAPLYPRSTDNAYFSTLNVAWTATYWANSGMPLRKIMIGVPTYARTYNLVVPIVQNMINLPASGPGIGKGKLNYTRVCEFLRLPGTVKQFDFHSQVPYAYNGFDWVSYENELSVATKAQWVVKTGMGGIVTFALNFDDTKGICRDDGKRFPLQKTISNVLELAAIKSYKKSLHVPFQFRNHDNNNRD</sequence>
<evidence type="ECO:0000313" key="7">
    <source>
        <dbReference type="Proteomes" id="UP000790347"/>
    </source>
</evidence>
<comment type="caution">
    <text evidence="6">The sequence shown here is derived from an EMBL/GenBank/DDBJ whole genome shotgun (WGS) entry which is preliminary data.</text>
</comment>
<evidence type="ECO:0000259" key="5">
    <source>
        <dbReference type="PROSITE" id="PS51910"/>
    </source>
</evidence>
<dbReference type="PROSITE" id="PS51910">
    <property type="entry name" value="GH18_2"/>
    <property type="match status" value="1"/>
</dbReference>
<feature type="region of interest" description="Disordered" evidence="4">
    <location>
        <begin position="578"/>
        <end position="610"/>
    </location>
</feature>
<feature type="region of interest" description="Disordered" evidence="4">
    <location>
        <begin position="55"/>
        <end position="91"/>
    </location>
</feature>
<evidence type="ECO:0000313" key="6">
    <source>
        <dbReference type="EMBL" id="KAH9506431.1"/>
    </source>
</evidence>
<gene>
    <name evidence="6" type="primary">Cht11_2</name>
    <name evidence="6" type="ORF">DERF_011164</name>
</gene>
<evidence type="ECO:0000256" key="1">
    <source>
        <dbReference type="ARBA" id="ARBA00022801"/>
    </source>
</evidence>
<dbReference type="GO" id="GO:0005975">
    <property type="term" value="P:carbohydrate metabolic process"/>
    <property type="evidence" value="ECO:0007669"/>
    <property type="project" value="InterPro"/>
</dbReference>
<dbReference type="GO" id="GO:0008061">
    <property type="term" value="F:chitin binding"/>
    <property type="evidence" value="ECO:0007669"/>
    <property type="project" value="InterPro"/>
</dbReference>
<dbReference type="SUPFAM" id="SSF51445">
    <property type="entry name" value="(Trans)glycosidases"/>
    <property type="match status" value="1"/>
</dbReference>
<organism evidence="6 7">
    <name type="scientific">Dermatophagoides farinae</name>
    <name type="common">American house dust mite</name>
    <dbReference type="NCBI Taxonomy" id="6954"/>
    <lineage>
        <taxon>Eukaryota</taxon>
        <taxon>Metazoa</taxon>
        <taxon>Ecdysozoa</taxon>
        <taxon>Arthropoda</taxon>
        <taxon>Chelicerata</taxon>
        <taxon>Arachnida</taxon>
        <taxon>Acari</taxon>
        <taxon>Acariformes</taxon>
        <taxon>Sarcoptiformes</taxon>
        <taxon>Astigmata</taxon>
        <taxon>Psoroptidia</taxon>
        <taxon>Analgoidea</taxon>
        <taxon>Pyroglyphidae</taxon>
        <taxon>Dermatophagoidinae</taxon>
        <taxon>Dermatophagoides</taxon>
    </lineage>
</organism>
<feature type="region of interest" description="Disordered" evidence="4">
    <location>
        <begin position="393"/>
        <end position="513"/>
    </location>
</feature>
<feature type="compositionally biased region" description="Acidic residues" evidence="4">
    <location>
        <begin position="781"/>
        <end position="792"/>
    </location>
</feature>
<dbReference type="Proteomes" id="UP000790347">
    <property type="component" value="Unassembled WGS sequence"/>
</dbReference>
<dbReference type="Gene3D" id="3.20.20.80">
    <property type="entry name" value="Glycosidases"/>
    <property type="match status" value="1"/>
</dbReference>
<feature type="domain" description="GH18" evidence="5">
    <location>
        <begin position="819"/>
        <end position="1193"/>
    </location>
</feature>
<feature type="compositionally biased region" description="Basic and acidic residues" evidence="4">
    <location>
        <begin position="764"/>
        <end position="780"/>
    </location>
</feature>
<dbReference type="InterPro" id="IPR017853">
    <property type="entry name" value="GH"/>
</dbReference>
<dbReference type="Pfam" id="PF00704">
    <property type="entry name" value="Glyco_hydro_18"/>
    <property type="match status" value="1"/>
</dbReference>
<name>A0A922HSH1_DERFA</name>
<feature type="compositionally biased region" description="Basic residues" evidence="4">
    <location>
        <begin position="497"/>
        <end position="508"/>
    </location>
</feature>
<reference evidence="6" key="1">
    <citation type="submission" date="2013-05" db="EMBL/GenBank/DDBJ databases">
        <authorList>
            <person name="Yim A.K.Y."/>
            <person name="Chan T.F."/>
            <person name="Ji K.M."/>
            <person name="Liu X.Y."/>
            <person name="Zhou J.W."/>
            <person name="Li R.Q."/>
            <person name="Yang K.Y."/>
            <person name="Li J."/>
            <person name="Li M."/>
            <person name="Law P.T.W."/>
            <person name="Wu Y.L."/>
            <person name="Cai Z.L."/>
            <person name="Qin H."/>
            <person name="Bao Y."/>
            <person name="Leung R.K.K."/>
            <person name="Ng P.K.S."/>
            <person name="Zou J."/>
            <person name="Zhong X.J."/>
            <person name="Ran P.X."/>
            <person name="Zhong N.S."/>
            <person name="Liu Z.G."/>
            <person name="Tsui S.K.W."/>
        </authorList>
    </citation>
    <scope>NUCLEOTIDE SEQUENCE</scope>
    <source>
        <strain evidence="6">Derf</strain>
        <tissue evidence="6">Whole organism</tissue>
    </source>
</reference>
<dbReference type="EMBL" id="ASGP02000005">
    <property type="protein sequence ID" value="KAH9506431.1"/>
    <property type="molecule type" value="Genomic_DNA"/>
</dbReference>
<feature type="compositionally biased region" description="Low complexity" evidence="4">
    <location>
        <begin position="124"/>
        <end position="138"/>
    </location>
</feature>
<feature type="region of interest" description="Disordered" evidence="4">
    <location>
        <begin position="255"/>
        <end position="348"/>
    </location>
</feature>
<keyword evidence="7" id="KW-1185">Reference proteome</keyword>
<dbReference type="Gene3D" id="3.10.50.10">
    <property type="match status" value="1"/>
</dbReference>
<protein>
    <submittedName>
        <fullName evidence="6">Glyco_18 domain containing protein</fullName>
    </submittedName>
</protein>
<feature type="compositionally biased region" description="Polar residues" evidence="4">
    <location>
        <begin position="55"/>
        <end position="64"/>
    </location>
</feature>
<keyword evidence="2 3" id="KW-0326">Glycosidase</keyword>
<keyword evidence="1 3" id="KW-0378">Hydrolase</keyword>
<dbReference type="PANTHER" id="PTHR11177">
    <property type="entry name" value="CHITINASE"/>
    <property type="match status" value="1"/>
</dbReference>
<feature type="region of interest" description="Disordered" evidence="4">
    <location>
        <begin position="762"/>
        <end position="792"/>
    </location>
</feature>
<evidence type="ECO:0000256" key="2">
    <source>
        <dbReference type="ARBA" id="ARBA00023295"/>
    </source>
</evidence>
<feature type="compositionally biased region" description="Polar residues" evidence="4">
    <location>
        <begin position="428"/>
        <end position="452"/>
    </location>
</feature>
<dbReference type="SMART" id="SM00636">
    <property type="entry name" value="Glyco_18"/>
    <property type="match status" value="1"/>
</dbReference>
<dbReference type="PROSITE" id="PS01095">
    <property type="entry name" value="GH18_1"/>
    <property type="match status" value="1"/>
</dbReference>
<accession>A0A922HSH1</accession>
<feature type="compositionally biased region" description="Acidic residues" evidence="4">
    <location>
        <begin position="275"/>
        <end position="291"/>
    </location>
</feature>
<feature type="region of interest" description="Disordered" evidence="4">
    <location>
        <begin position="205"/>
        <end position="229"/>
    </location>
</feature>
<feature type="compositionally biased region" description="Acidic residues" evidence="4">
    <location>
        <begin position="473"/>
        <end position="485"/>
    </location>
</feature>
<evidence type="ECO:0000256" key="4">
    <source>
        <dbReference type="SAM" id="MobiDB-lite"/>
    </source>
</evidence>
<dbReference type="GO" id="GO:0004568">
    <property type="term" value="F:chitinase activity"/>
    <property type="evidence" value="ECO:0007669"/>
    <property type="project" value="UniProtKB-ARBA"/>
</dbReference>
<dbReference type="SUPFAM" id="SSF54556">
    <property type="entry name" value="Chitinase insertion domain"/>
    <property type="match status" value="1"/>
</dbReference>
<feature type="compositionally biased region" description="Low complexity" evidence="4">
    <location>
        <begin position="65"/>
        <end position="90"/>
    </location>
</feature>
<reference evidence="6" key="2">
    <citation type="journal article" date="2022" name="Res Sq">
        <title>Comparative Genomics Reveals Insights into the Divergent Evolution of Astigmatic Mites and Household Pest Adaptations.</title>
        <authorList>
            <person name="Xiong Q."/>
            <person name="Wan A.T.-Y."/>
            <person name="Liu X.-Y."/>
            <person name="Fung C.S.-H."/>
            <person name="Xiao X."/>
            <person name="Malainual N."/>
            <person name="Hou J."/>
            <person name="Wang L."/>
            <person name="Wang M."/>
            <person name="Yang K."/>
            <person name="Cui Y."/>
            <person name="Leung E."/>
            <person name="Nong W."/>
            <person name="Shin S.-K."/>
            <person name="Au S."/>
            <person name="Jeong K.Y."/>
            <person name="Chew F.T."/>
            <person name="Hui J."/>
            <person name="Leung T.F."/>
            <person name="Tungtrongchitr A."/>
            <person name="Zhong N."/>
            <person name="Liu Z."/>
            <person name="Tsui S."/>
        </authorList>
    </citation>
    <scope>NUCLEOTIDE SEQUENCE</scope>
    <source>
        <strain evidence="6">Derf</strain>
        <tissue evidence="6">Whole organism</tissue>
    </source>
</reference>
<dbReference type="InterPro" id="IPR011583">
    <property type="entry name" value="Chitinase_II/V-like_cat"/>
</dbReference>
<dbReference type="InterPro" id="IPR050314">
    <property type="entry name" value="Glycosyl_Hydrlase_18"/>
</dbReference>
<feature type="compositionally biased region" description="Basic and acidic residues" evidence="4">
    <location>
        <begin position="401"/>
        <end position="417"/>
    </location>
</feature>
<dbReference type="InterPro" id="IPR001223">
    <property type="entry name" value="Glyco_hydro18_cat"/>
</dbReference>
<dbReference type="GO" id="GO:0006032">
    <property type="term" value="P:chitin catabolic process"/>
    <property type="evidence" value="ECO:0007669"/>
    <property type="project" value="UniProtKB-ARBA"/>
</dbReference>
<dbReference type="GO" id="GO:0005576">
    <property type="term" value="C:extracellular region"/>
    <property type="evidence" value="ECO:0007669"/>
    <property type="project" value="TreeGrafter"/>
</dbReference>
<feature type="compositionally biased region" description="Basic and acidic residues" evidence="4">
    <location>
        <begin position="453"/>
        <end position="462"/>
    </location>
</feature>
<feature type="compositionally biased region" description="Basic and acidic residues" evidence="4">
    <location>
        <begin position="486"/>
        <end position="496"/>
    </location>
</feature>
<dbReference type="PANTHER" id="PTHR11177:SF390">
    <property type="entry name" value="CHITINASE 11"/>
    <property type="match status" value="1"/>
</dbReference>
<feature type="region of interest" description="Disordered" evidence="4">
    <location>
        <begin position="118"/>
        <end position="145"/>
    </location>
</feature>
<dbReference type="InterPro" id="IPR001579">
    <property type="entry name" value="Glyco_hydro_18_chit_AS"/>
</dbReference>
<evidence type="ECO:0000256" key="3">
    <source>
        <dbReference type="RuleBase" id="RU000489"/>
    </source>
</evidence>
<dbReference type="InterPro" id="IPR029070">
    <property type="entry name" value="Chitinase_insertion_sf"/>
</dbReference>
<dbReference type="AlphaFoldDB" id="A0A922HSH1"/>
<feature type="compositionally biased region" description="Acidic residues" evidence="4">
    <location>
        <begin position="300"/>
        <end position="333"/>
    </location>
</feature>
<proteinExistence type="predicted"/>